<sequence length="320" mass="35643">MRFSYTRSGSTAGLVKSNPAPHATTILILQDDSLFDLKLIKYNKSNELTQDNNSKSSGRDLGLDYSVKLHMGQVQVAVLGKFFWEITRFFEPFISQEIVDVTRQKADTITKQVGKVDTHKLRATLDVTLKNPTLLLPHHFTSSDLLIIQLGKLSVGNSFVCATATSIQQDPTVASSSSMSTIGRILQFESSESLPQATSAGAFVQQEWNCICIDLSEVQVKRARLNSTEDTTELLHTILEPLNFKTDIKLAMNPLVNETKKNIFGHLKKVKEYLSRDDETNSRVPEVSSQTREDLNVPLCVAMVEDYEADIGQNQDMLTG</sequence>
<name>A0AAE0YC62_9GAST</name>
<evidence type="ECO:0000313" key="1">
    <source>
        <dbReference type="EMBL" id="KAK3739665.1"/>
    </source>
</evidence>
<accession>A0AAE0YC62</accession>
<gene>
    <name evidence="1" type="ORF">RRG08_053520</name>
</gene>
<dbReference type="EMBL" id="JAWDGP010006506">
    <property type="protein sequence ID" value="KAK3739665.1"/>
    <property type="molecule type" value="Genomic_DNA"/>
</dbReference>
<keyword evidence="2" id="KW-1185">Reference proteome</keyword>
<reference evidence="1" key="1">
    <citation type="journal article" date="2023" name="G3 (Bethesda)">
        <title>A reference genome for the long-term kleptoplast-retaining sea slug Elysia crispata morphotype clarki.</title>
        <authorList>
            <person name="Eastman K.E."/>
            <person name="Pendleton A.L."/>
            <person name="Shaikh M.A."/>
            <person name="Suttiyut T."/>
            <person name="Ogas R."/>
            <person name="Tomko P."/>
            <person name="Gavelis G."/>
            <person name="Widhalm J.R."/>
            <person name="Wisecaver J.H."/>
        </authorList>
    </citation>
    <scope>NUCLEOTIDE SEQUENCE</scope>
    <source>
        <strain evidence="1">ECLA1</strain>
    </source>
</reference>
<evidence type="ECO:0000313" key="2">
    <source>
        <dbReference type="Proteomes" id="UP001283361"/>
    </source>
</evidence>
<protein>
    <submittedName>
        <fullName evidence="1">Uncharacterized protein</fullName>
    </submittedName>
</protein>
<comment type="caution">
    <text evidence="1">The sequence shown here is derived from an EMBL/GenBank/DDBJ whole genome shotgun (WGS) entry which is preliminary data.</text>
</comment>
<dbReference type="Proteomes" id="UP001283361">
    <property type="component" value="Unassembled WGS sequence"/>
</dbReference>
<dbReference type="AlphaFoldDB" id="A0AAE0YC62"/>
<organism evidence="1 2">
    <name type="scientific">Elysia crispata</name>
    <name type="common">lettuce slug</name>
    <dbReference type="NCBI Taxonomy" id="231223"/>
    <lineage>
        <taxon>Eukaryota</taxon>
        <taxon>Metazoa</taxon>
        <taxon>Spiralia</taxon>
        <taxon>Lophotrochozoa</taxon>
        <taxon>Mollusca</taxon>
        <taxon>Gastropoda</taxon>
        <taxon>Heterobranchia</taxon>
        <taxon>Euthyneura</taxon>
        <taxon>Panpulmonata</taxon>
        <taxon>Sacoglossa</taxon>
        <taxon>Placobranchoidea</taxon>
        <taxon>Plakobranchidae</taxon>
        <taxon>Elysia</taxon>
    </lineage>
</organism>
<proteinExistence type="predicted"/>